<dbReference type="InterPro" id="IPR017850">
    <property type="entry name" value="Alkaline_phosphatase_core_sf"/>
</dbReference>
<dbReference type="SUPFAM" id="SSF53649">
    <property type="entry name" value="Alkaline phosphatase-like"/>
    <property type="match status" value="1"/>
</dbReference>
<reference evidence="1 2" key="1">
    <citation type="submission" date="2018-07" db="EMBL/GenBank/DDBJ databases">
        <title>Comparative genomes isolates from brazilian mangrove.</title>
        <authorList>
            <person name="De Araujo J.E."/>
            <person name="Taketani R.G."/>
            <person name="Silva M.C.P."/>
            <person name="Lourenco M.V."/>
            <person name="Oliveira V.M."/>
            <person name="Andreote F.D."/>
        </authorList>
    </citation>
    <scope>NUCLEOTIDE SEQUENCE [LARGE SCALE GENOMIC DNA]</scope>
    <source>
        <strain evidence="1 2">HEX PRIS-MGV</strain>
    </source>
</reference>
<sequence>MSTTPLFGLDRRNFLRVAAAGVVGSTWPTLSASANDASKRRPPGFGQAKSVLIVLLSGGPSQLDMLDPKPEAPAEVRGDFSAIGTTIPGVAVCEHLPKLAKQTDRWAIVRTLAHREHNHLLATHVALTGRPTPIPRGGSDLDRVESRNDFPNFAAALDFIQPRTDGIPSGVSLPNYLIEGPLTWPGQHAGFLGSKHDPWQINGDPNDKDFRMQALSMREGVSTGRLQSRRQLLESLNRGHTTLAGSEANSLRDQQSIAYNLLTSGKLTQAFEINRESDETRDRYGRNKFGQSLLLSKRMIEAGVPVVQATMGIVQTWDTHIDNWGRLKNTLLPQLDQGLEALTDDLASSGLLDETLLIVMGEFGRTPKISTLPGQTIPGRDHWAHAYSGLFAGAGVQGGQVLGQTDAQAAYPITNSWSPADICSTVFNALGVDEEATISDPLQRPHYLLNGKVISNLYTGASA</sequence>
<dbReference type="InterPro" id="IPR010869">
    <property type="entry name" value="DUF1501"/>
</dbReference>
<gene>
    <name evidence="1" type="ORF">DTL42_13885</name>
</gene>
<dbReference type="Pfam" id="PF07394">
    <property type="entry name" value="DUF1501"/>
    <property type="match status" value="1"/>
</dbReference>
<dbReference type="PANTHER" id="PTHR43737">
    <property type="entry name" value="BLL7424 PROTEIN"/>
    <property type="match status" value="1"/>
</dbReference>
<comment type="caution">
    <text evidence="1">The sequence shown here is derived from an EMBL/GenBank/DDBJ whole genome shotgun (WGS) entry which is preliminary data.</text>
</comment>
<dbReference type="RefSeq" id="WP_114369337.1">
    <property type="nucleotide sequence ID" value="NZ_QPEX01000028.1"/>
</dbReference>
<organism evidence="1 2">
    <name type="scientific">Bremerella cremea</name>
    <dbReference type="NCBI Taxonomy" id="1031537"/>
    <lineage>
        <taxon>Bacteria</taxon>
        <taxon>Pseudomonadati</taxon>
        <taxon>Planctomycetota</taxon>
        <taxon>Planctomycetia</taxon>
        <taxon>Pirellulales</taxon>
        <taxon>Pirellulaceae</taxon>
        <taxon>Bremerella</taxon>
    </lineage>
</organism>
<dbReference type="OrthoDB" id="127333at2"/>
<proteinExistence type="predicted"/>
<protein>
    <submittedName>
        <fullName evidence="1">DUF1501 domain-containing protein</fullName>
    </submittedName>
</protein>
<evidence type="ECO:0000313" key="1">
    <source>
        <dbReference type="EMBL" id="RCS47611.1"/>
    </source>
</evidence>
<dbReference type="AlphaFoldDB" id="A0A368KPR3"/>
<dbReference type="EMBL" id="QPEX01000028">
    <property type="protein sequence ID" value="RCS47611.1"/>
    <property type="molecule type" value="Genomic_DNA"/>
</dbReference>
<dbReference type="InterPro" id="IPR006311">
    <property type="entry name" value="TAT_signal"/>
</dbReference>
<accession>A0A368KPR3</accession>
<dbReference type="Proteomes" id="UP000253562">
    <property type="component" value="Unassembled WGS sequence"/>
</dbReference>
<dbReference type="PANTHER" id="PTHR43737:SF1">
    <property type="entry name" value="DUF1501 DOMAIN-CONTAINING PROTEIN"/>
    <property type="match status" value="1"/>
</dbReference>
<evidence type="ECO:0000313" key="2">
    <source>
        <dbReference type="Proteomes" id="UP000253562"/>
    </source>
</evidence>
<name>A0A368KPR3_9BACT</name>
<dbReference type="PROSITE" id="PS51318">
    <property type="entry name" value="TAT"/>
    <property type="match status" value="1"/>
</dbReference>